<dbReference type="Gene3D" id="1.10.10.10">
    <property type="entry name" value="Winged helix-like DNA-binding domain superfamily/Winged helix DNA-binding domain"/>
    <property type="match status" value="1"/>
</dbReference>
<keyword evidence="1" id="KW-0805">Transcription regulation</keyword>
<accession>A0A3Q9KDW7</accession>
<feature type="domain" description="HTH arsR-type" evidence="4">
    <location>
        <begin position="256"/>
        <end position="331"/>
    </location>
</feature>
<organism evidence="5 6">
    <name type="scientific">Streptomyces lydicus</name>
    <dbReference type="NCBI Taxonomy" id="47763"/>
    <lineage>
        <taxon>Bacteria</taxon>
        <taxon>Bacillati</taxon>
        <taxon>Actinomycetota</taxon>
        <taxon>Actinomycetes</taxon>
        <taxon>Kitasatosporales</taxon>
        <taxon>Streptomycetaceae</taxon>
        <taxon>Streptomyces</taxon>
    </lineage>
</organism>
<sequence>MGWWEVSADTLAGSRFALSPLAETIATLKTLHRGAAAHPGERAWLERHLPAYRRRLTDDPVTAALVRAALGHRWNATFLTPTPAGDPLAELPSLAEELMPVRAASPATVRADLAVSLAGRPLPGPLRRADDLPERTAGLLEWVWQEAVLPYWARRRRVLETDVLTRSTQLSRGGWTAALAGMRPGMRWLGANRLQITADDHPPRELDGARLLFVPVTPQQSWVSWDVRPAPGRQRSAVVYPCSGVLAETGRVAAPEALGALLGPARAGVLVLLGTPKSTTQLVALTGQGLGSVGRHLKVLLDARLAGRRRAGRSVLYFRTEAGEALVAAQCDG</sequence>
<name>A0A3Q9KDW7_9ACTN</name>
<reference evidence="5 6" key="1">
    <citation type="submission" date="2018-04" db="EMBL/GenBank/DDBJ databases">
        <title>Complete genome sequences of Streptomyces lydicus strain WYEC and characterization of antagonistic properties of biological control agents.</title>
        <authorList>
            <person name="Mariita R.M."/>
            <person name="Sello J.K."/>
        </authorList>
    </citation>
    <scope>NUCLEOTIDE SEQUENCE [LARGE SCALE GENOMIC DNA]</scope>
    <source>
        <strain evidence="5 6">WYEC 108</strain>
    </source>
</reference>
<dbReference type="InterPro" id="IPR036390">
    <property type="entry name" value="WH_DNA-bd_sf"/>
</dbReference>
<evidence type="ECO:0000259" key="4">
    <source>
        <dbReference type="SMART" id="SM00418"/>
    </source>
</evidence>
<keyword evidence="2" id="KW-0238">DNA-binding</keyword>
<dbReference type="InterPro" id="IPR051011">
    <property type="entry name" value="Metal_resp_trans_reg"/>
</dbReference>
<gene>
    <name evidence="5" type="ORF">DDE74_34460</name>
</gene>
<dbReference type="Proteomes" id="UP000275579">
    <property type="component" value="Chromosome"/>
</dbReference>
<dbReference type="PANTHER" id="PTHR43132:SF6">
    <property type="entry name" value="HTH-TYPE TRANSCRIPTIONAL REPRESSOR CZRA"/>
    <property type="match status" value="1"/>
</dbReference>
<proteinExistence type="predicted"/>
<evidence type="ECO:0000313" key="5">
    <source>
        <dbReference type="EMBL" id="AZS75331.1"/>
    </source>
</evidence>
<dbReference type="GO" id="GO:0003677">
    <property type="term" value="F:DNA binding"/>
    <property type="evidence" value="ECO:0007669"/>
    <property type="project" value="UniProtKB-KW"/>
</dbReference>
<dbReference type="GO" id="GO:0003700">
    <property type="term" value="F:DNA-binding transcription factor activity"/>
    <property type="evidence" value="ECO:0007669"/>
    <property type="project" value="InterPro"/>
</dbReference>
<keyword evidence="3" id="KW-0804">Transcription</keyword>
<dbReference type="InterPro" id="IPR036388">
    <property type="entry name" value="WH-like_DNA-bd_sf"/>
</dbReference>
<evidence type="ECO:0000256" key="1">
    <source>
        <dbReference type="ARBA" id="ARBA00023015"/>
    </source>
</evidence>
<evidence type="ECO:0000313" key="6">
    <source>
        <dbReference type="Proteomes" id="UP000275579"/>
    </source>
</evidence>
<dbReference type="PANTHER" id="PTHR43132">
    <property type="entry name" value="ARSENICAL RESISTANCE OPERON REPRESSOR ARSR-RELATED"/>
    <property type="match status" value="1"/>
</dbReference>
<dbReference type="AlphaFoldDB" id="A0A3Q9KDW7"/>
<dbReference type="InterPro" id="IPR001845">
    <property type="entry name" value="HTH_ArsR_DNA-bd_dom"/>
</dbReference>
<dbReference type="SMART" id="SM00418">
    <property type="entry name" value="HTH_ARSR"/>
    <property type="match status" value="1"/>
</dbReference>
<dbReference type="RefSeq" id="WP_127154095.1">
    <property type="nucleotide sequence ID" value="NZ_CP029042.1"/>
</dbReference>
<evidence type="ECO:0000256" key="2">
    <source>
        <dbReference type="ARBA" id="ARBA00023125"/>
    </source>
</evidence>
<dbReference type="SUPFAM" id="SSF46785">
    <property type="entry name" value="Winged helix' DNA-binding domain"/>
    <property type="match status" value="1"/>
</dbReference>
<protein>
    <submittedName>
        <fullName evidence="5">Transcriptional regulator</fullName>
    </submittedName>
</protein>
<evidence type="ECO:0000256" key="3">
    <source>
        <dbReference type="ARBA" id="ARBA00023163"/>
    </source>
</evidence>
<dbReference type="EMBL" id="CP029042">
    <property type="protein sequence ID" value="AZS75331.1"/>
    <property type="molecule type" value="Genomic_DNA"/>
</dbReference>